<feature type="region of interest" description="Disordered" evidence="1">
    <location>
        <begin position="15"/>
        <end position="40"/>
    </location>
</feature>
<evidence type="ECO:0000256" key="1">
    <source>
        <dbReference type="SAM" id="MobiDB-lite"/>
    </source>
</evidence>
<evidence type="ECO:0000256" key="2">
    <source>
        <dbReference type="SAM" id="Phobius"/>
    </source>
</evidence>
<name>B8LM28_PICSI</name>
<keyword evidence="2" id="KW-0812">Transmembrane</keyword>
<organism evidence="3">
    <name type="scientific">Picea sitchensis</name>
    <name type="common">Sitka spruce</name>
    <name type="synonym">Pinus sitchensis</name>
    <dbReference type="NCBI Taxonomy" id="3332"/>
    <lineage>
        <taxon>Eukaryota</taxon>
        <taxon>Viridiplantae</taxon>
        <taxon>Streptophyta</taxon>
        <taxon>Embryophyta</taxon>
        <taxon>Tracheophyta</taxon>
        <taxon>Spermatophyta</taxon>
        <taxon>Pinopsida</taxon>
        <taxon>Pinidae</taxon>
        <taxon>Conifers I</taxon>
        <taxon>Pinales</taxon>
        <taxon>Pinaceae</taxon>
        <taxon>Picea</taxon>
    </lineage>
</organism>
<dbReference type="PANTHER" id="PTHR35490">
    <property type="entry name" value="BACTERIOPHAGE N4 ADSORPTION B PROTEIN"/>
    <property type="match status" value="1"/>
</dbReference>
<dbReference type="PANTHER" id="PTHR35490:SF2">
    <property type="entry name" value="BACTERIOPHAGE N4 ADSORPTION B PROTEIN"/>
    <property type="match status" value="1"/>
</dbReference>
<dbReference type="EMBL" id="EF676827">
    <property type="protein sequence ID" value="ABR16708.1"/>
    <property type="molecule type" value="mRNA"/>
</dbReference>
<proteinExistence type="evidence at transcript level"/>
<feature type="compositionally biased region" description="Basic and acidic residues" evidence="1">
    <location>
        <begin position="21"/>
        <end position="35"/>
    </location>
</feature>
<accession>B8LM28</accession>
<keyword evidence="2" id="KW-1133">Transmembrane helix</keyword>
<feature type="transmembrane region" description="Helical" evidence="2">
    <location>
        <begin position="493"/>
        <end position="514"/>
    </location>
</feature>
<sequence>MPTFSAFALDRLIEPSVNDKPLSDKEQKKPSKEGKPTPLLAFASPTLYTTPQTTAIPYVSPSFTASPYVLNHKRRRPPPCAVQKIEAKDARRQNGFHVVNGAQECDNESRVNDENRENGEISVRDEKMVNGEIRVRDENRVNGEISVPDGNKVTGKGVLRENDSLNQEAKGVLSETDAKFSPVTENTQVKKEHKGLKKEEAKGPLKEIDLQCGRVCEKTPVEDGNKLKLYSSPGAFPTPREYLTSRETSMEFVPANGSACVRRIAIPGRNEDETIGEQNEAYEYNSAEGEVCSESNSEEVFQRSPGDVDCTPRTTRSVFFDAEDDLSTEDLALQNQTSESYNSRIQCEIDALRSKMYMEIERSMRAEEALSLWQNQWQEMLEKFSLIGLSLPSIEMSASSQGEKAGLIDFADDVCGQLAVARMVAHAVGRGSLRAELDQELKMLIDSKDFEISRLRDKLQYYELVNREMSQRNQEAIELGRRRRRAQKKRQKWIWSSLAISIAIGTTAVAYTYIPWAEIKDWASSMRTQSDIHGMTPDHVEI</sequence>
<dbReference type="AlphaFoldDB" id="B8LM28"/>
<reference evidence="3" key="1">
    <citation type="submission" date="2007-06" db="EMBL/GenBank/DDBJ databases">
        <title>Full length cDNA sequences from Sitka Spruce (Picea sitchensis).</title>
        <authorList>
            <person name="Ralph S.G."/>
            <person name="Chun H.E."/>
            <person name="Liao N."/>
            <person name="Ali J."/>
            <person name="Reid K."/>
            <person name="Kolosova N."/>
            <person name="Cooper N."/>
            <person name="Cullis C."/>
            <person name="Jancsik S."/>
            <person name="Moore R."/>
            <person name="Mayo M."/>
            <person name="Wagner S."/>
            <person name="Holt R.A."/>
            <person name="Jones S.J.M."/>
            <person name="Marra M.A."/>
            <person name="Ritland C.E."/>
            <person name="Ritland K."/>
            <person name="Bohlmann J."/>
        </authorList>
    </citation>
    <scope>NUCLEOTIDE SEQUENCE</scope>
    <source>
        <tissue evidence="3">Green portion of the leader tissue</tissue>
    </source>
</reference>
<evidence type="ECO:0000313" key="3">
    <source>
        <dbReference type="EMBL" id="ABR16708.1"/>
    </source>
</evidence>
<keyword evidence="2" id="KW-0472">Membrane</keyword>
<protein>
    <submittedName>
        <fullName evidence="3">Uncharacterized protein</fullName>
    </submittedName>
</protein>